<dbReference type="Proteomes" id="UP001530400">
    <property type="component" value="Unassembled WGS sequence"/>
</dbReference>
<reference evidence="8 9" key="1">
    <citation type="submission" date="2024-10" db="EMBL/GenBank/DDBJ databases">
        <title>Updated reference genomes for cyclostephanoid diatoms.</title>
        <authorList>
            <person name="Roberts W.R."/>
            <person name="Alverson A.J."/>
        </authorList>
    </citation>
    <scope>NUCLEOTIDE SEQUENCE [LARGE SCALE GENOMIC DNA]</scope>
    <source>
        <strain evidence="8 9">AJA010-31</strain>
    </source>
</reference>
<dbReference type="PANTHER" id="PTHR10414:SF37">
    <property type="entry name" value="BB IN A BOXCAR, ISOFORM C"/>
    <property type="match status" value="1"/>
</dbReference>
<comment type="subcellular location">
    <subcellularLocation>
        <location evidence="1">Membrane</location>
    </subcellularLocation>
</comment>
<dbReference type="EMBL" id="JALLPJ020000743">
    <property type="protein sequence ID" value="KAL3784001.1"/>
    <property type="molecule type" value="Genomic_DNA"/>
</dbReference>
<evidence type="ECO:0008006" key="10">
    <source>
        <dbReference type="Google" id="ProtNLM"/>
    </source>
</evidence>
<evidence type="ECO:0000256" key="5">
    <source>
        <dbReference type="RuleBase" id="RU003750"/>
    </source>
</evidence>
<keyword evidence="7" id="KW-0812">Transmembrane</keyword>
<evidence type="ECO:0000256" key="4">
    <source>
        <dbReference type="ARBA" id="ARBA00023136"/>
    </source>
</evidence>
<comment type="caution">
    <text evidence="8">The sequence shown here is derived from an EMBL/GenBank/DDBJ whole genome shotgun (WGS) entry which is preliminary data.</text>
</comment>
<dbReference type="InterPro" id="IPR048254">
    <property type="entry name" value="CDP_ALCOHOL_P_TRANSF_CS"/>
</dbReference>
<accession>A0ABD3P893</accession>
<feature type="compositionally biased region" description="Low complexity" evidence="6">
    <location>
        <begin position="26"/>
        <end position="41"/>
    </location>
</feature>
<feature type="transmembrane region" description="Helical" evidence="7">
    <location>
        <begin position="264"/>
        <end position="284"/>
    </location>
</feature>
<dbReference type="GO" id="GO:0008610">
    <property type="term" value="P:lipid biosynthetic process"/>
    <property type="evidence" value="ECO:0007669"/>
    <property type="project" value="UniProtKB-ARBA"/>
</dbReference>
<proteinExistence type="inferred from homology"/>
<feature type="transmembrane region" description="Helical" evidence="7">
    <location>
        <begin position="137"/>
        <end position="154"/>
    </location>
</feature>
<evidence type="ECO:0000256" key="7">
    <source>
        <dbReference type="SAM" id="Phobius"/>
    </source>
</evidence>
<gene>
    <name evidence="8" type="ORF">ACHAWO_000373</name>
</gene>
<organism evidence="8 9">
    <name type="scientific">Cyclotella atomus</name>
    <dbReference type="NCBI Taxonomy" id="382360"/>
    <lineage>
        <taxon>Eukaryota</taxon>
        <taxon>Sar</taxon>
        <taxon>Stramenopiles</taxon>
        <taxon>Ochrophyta</taxon>
        <taxon>Bacillariophyta</taxon>
        <taxon>Coscinodiscophyceae</taxon>
        <taxon>Thalassiosirophycidae</taxon>
        <taxon>Stephanodiscales</taxon>
        <taxon>Stephanodiscaceae</taxon>
        <taxon>Cyclotella</taxon>
    </lineage>
</organism>
<feature type="transmembrane region" description="Helical" evidence="7">
    <location>
        <begin position="225"/>
        <end position="244"/>
    </location>
</feature>
<feature type="transmembrane region" description="Helical" evidence="7">
    <location>
        <begin position="423"/>
        <end position="441"/>
    </location>
</feature>
<dbReference type="GO" id="GO:0016020">
    <property type="term" value="C:membrane"/>
    <property type="evidence" value="ECO:0007669"/>
    <property type="project" value="UniProtKB-SubCell"/>
</dbReference>
<feature type="transmembrane region" description="Helical" evidence="7">
    <location>
        <begin position="343"/>
        <end position="364"/>
    </location>
</feature>
<dbReference type="InterPro" id="IPR000462">
    <property type="entry name" value="CDP-OH_P_trans"/>
</dbReference>
<comment type="similarity">
    <text evidence="2 5">Belongs to the CDP-alcohol phosphatidyltransferase class-I family.</text>
</comment>
<evidence type="ECO:0000256" key="2">
    <source>
        <dbReference type="ARBA" id="ARBA00010441"/>
    </source>
</evidence>
<dbReference type="InterPro" id="IPR043130">
    <property type="entry name" value="CDP-OH_PTrfase_TM_dom"/>
</dbReference>
<feature type="transmembrane region" description="Helical" evidence="7">
    <location>
        <begin position="98"/>
        <end position="117"/>
    </location>
</feature>
<keyword evidence="7" id="KW-1133">Transmembrane helix</keyword>
<evidence type="ECO:0000313" key="9">
    <source>
        <dbReference type="Proteomes" id="UP001530400"/>
    </source>
</evidence>
<dbReference type="AlphaFoldDB" id="A0ABD3P893"/>
<dbReference type="InterPro" id="IPR014472">
    <property type="entry name" value="CHOPT"/>
</dbReference>
<protein>
    <recommendedName>
        <fullName evidence="10">Ethanolaminephosphotransferase</fullName>
    </recommendedName>
</protein>
<keyword evidence="3 5" id="KW-0808">Transferase</keyword>
<evidence type="ECO:0000256" key="6">
    <source>
        <dbReference type="SAM" id="MobiDB-lite"/>
    </source>
</evidence>
<evidence type="ECO:0000313" key="8">
    <source>
        <dbReference type="EMBL" id="KAL3784001.1"/>
    </source>
</evidence>
<evidence type="ECO:0000256" key="3">
    <source>
        <dbReference type="ARBA" id="ARBA00022679"/>
    </source>
</evidence>
<evidence type="ECO:0000256" key="1">
    <source>
        <dbReference type="ARBA" id="ARBA00004370"/>
    </source>
</evidence>
<dbReference type="PANTHER" id="PTHR10414">
    <property type="entry name" value="ETHANOLAMINEPHOSPHOTRANSFERASE"/>
    <property type="match status" value="1"/>
</dbReference>
<dbReference type="Gene3D" id="1.20.120.1760">
    <property type="match status" value="1"/>
</dbReference>
<dbReference type="Pfam" id="PF01066">
    <property type="entry name" value="CDP-OH_P_transf"/>
    <property type="match status" value="1"/>
</dbReference>
<feature type="region of interest" description="Disordered" evidence="6">
    <location>
        <begin position="1"/>
        <end position="41"/>
    </location>
</feature>
<dbReference type="PROSITE" id="PS00379">
    <property type="entry name" value="CDP_ALCOHOL_P_TRANSF"/>
    <property type="match status" value="1"/>
</dbReference>
<keyword evidence="9" id="KW-1185">Reference proteome</keyword>
<keyword evidence="4 7" id="KW-0472">Membrane</keyword>
<feature type="compositionally biased region" description="Polar residues" evidence="6">
    <location>
        <begin position="1"/>
        <end position="25"/>
    </location>
</feature>
<dbReference type="GO" id="GO:0016740">
    <property type="term" value="F:transferase activity"/>
    <property type="evidence" value="ECO:0007669"/>
    <property type="project" value="UniProtKB-KW"/>
</dbReference>
<name>A0ABD3P893_9STRA</name>
<sequence length="482" mass="54014">MNSSTLPNAVSLTSLPNSRMTSPVPSNTTSSITSDLSTTNNNHPESRTYYYLSPNAVKRLPAYQYHGEDQSLLYKHVLSPFASWCVEKFTPKWLAPNAITTLGLAWMISAYCIVWYWCPHLYEANTDVSNKYEVVVPQWIFLFNCTGMLIYQTLDNMDGKQARRTGSGSALGLLFDHGCDAINSIFGSANWIAAMALIPGCVDDLNGGENVQSVSIVSELFGGDGILAALLILCPMMAFYVSTWEQYYTGKLTLPPFNGPSEGLLLGASLSLISFLWGPMYWQSTSVADSVIKSVGSFEYMQGRVRNLDLIVLASVVGLFREVGEKMFSVARRYGVTSLWTTVPNFLMMASTLVMVHFDPTLLLRRPRTMMHLIAGLFTEQTTQLMLDHIVEENYEVQKRWSLLPQIILAGSMMMGHSFPVEVLDTMLFVYTTGLWVYLVFKIRVQIFEICDVLGIWCFDITTPHPKRQVDVIVDESVKKTN</sequence>